<dbReference type="AlphaFoldDB" id="A0A1B2J770"/>
<accession>A0A1B2J770</accession>
<proteinExistence type="inferred from homology"/>
<evidence type="ECO:0000256" key="4">
    <source>
        <dbReference type="ARBA" id="ARBA00022989"/>
    </source>
</evidence>
<dbReference type="Proteomes" id="UP000094565">
    <property type="component" value="Chromosome 1"/>
</dbReference>
<dbReference type="EMBL" id="CP014584">
    <property type="protein sequence ID" value="ANZ73825.1"/>
    <property type="molecule type" value="Genomic_DNA"/>
</dbReference>
<name>A0A1B2J770_PICPA</name>
<sequence>MSFISRVCYVLGSLLLLNAGYASYTFNQVAKRVLDHNLELPLDIKIETLVACVIVALGAILSIEASDQVDVYSGALVKPRDQSGLKSIFMGEATGEHEIIGTTPFDHIESNVDFINIIKRREEFAKWEQSIHS</sequence>
<evidence type="ECO:0000256" key="6">
    <source>
        <dbReference type="SAM" id="Phobius"/>
    </source>
</evidence>
<keyword evidence="3 6" id="KW-0812">Transmembrane</keyword>
<dbReference type="GO" id="GO:0072546">
    <property type="term" value="C:EMC complex"/>
    <property type="evidence" value="ECO:0007669"/>
    <property type="project" value="TreeGrafter"/>
</dbReference>
<organism evidence="7 8">
    <name type="scientific">Komagataella pastoris</name>
    <name type="common">Yeast</name>
    <name type="synonym">Pichia pastoris</name>
    <dbReference type="NCBI Taxonomy" id="4922"/>
    <lineage>
        <taxon>Eukaryota</taxon>
        <taxon>Fungi</taxon>
        <taxon>Dikarya</taxon>
        <taxon>Ascomycota</taxon>
        <taxon>Saccharomycotina</taxon>
        <taxon>Pichiomycetes</taxon>
        <taxon>Pichiales</taxon>
        <taxon>Pichiaceae</taxon>
        <taxon>Komagataella</taxon>
    </lineage>
</organism>
<evidence type="ECO:0000256" key="2">
    <source>
        <dbReference type="ARBA" id="ARBA00006109"/>
    </source>
</evidence>
<keyword evidence="4 6" id="KW-1133">Transmembrane helix</keyword>
<reference evidence="7 8" key="1">
    <citation type="submission" date="2016-02" db="EMBL/GenBank/DDBJ databases">
        <title>Comparative genomic and transcriptomic foundation for Pichia pastoris.</title>
        <authorList>
            <person name="Love K.R."/>
            <person name="Shah K.A."/>
            <person name="Whittaker C.A."/>
            <person name="Wu J."/>
            <person name="Bartlett M.C."/>
            <person name="Ma D."/>
            <person name="Leeson R.L."/>
            <person name="Priest M."/>
            <person name="Young S.K."/>
            <person name="Love J.C."/>
        </authorList>
    </citation>
    <scope>NUCLEOTIDE SEQUENCE [LARGE SCALE GENOMIC DNA]</scope>
    <source>
        <strain evidence="7 8">ATCC 28485</strain>
    </source>
</reference>
<dbReference type="InterPro" id="IPR053279">
    <property type="entry name" value="EMC_subunit"/>
</dbReference>
<dbReference type="PANTHER" id="PTHR28144:SF1">
    <property type="entry name" value="ER MEMBRANE PROTEIN COMPLEX SUBUNIT 5"/>
    <property type="match status" value="1"/>
</dbReference>
<feature type="transmembrane region" description="Helical" evidence="6">
    <location>
        <begin position="46"/>
        <end position="63"/>
    </location>
</feature>
<comment type="subcellular location">
    <subcellularLocation>
        <location evidence="1">Endomembrane system</location>
        <topology evidence="1">Multi-pass membrane protein</topology>
    </subcellularLocation>
</comment>
<evidence type="ECO:0000256" key="5">
    <source>
        <dbReference type="ARBA" id="ARBA00023136"/>
    </source>
</evidence>
<evidence type="ECO:0000256" key="1">
    <source>
        <dbReference type="ARBA" id="ARBA00004127"/>
    </source>
</evidence>
<evidence type="ECO:0000256" key="3">
    <source>
        <dbReference type="ARBA" id="ARBA00022692"/>
    </source>
</evidence>
<evidence type="ECO:0000313" key="8">
    <source>
        <dbReference type="Proteomes" id="UP000094565"/>
    </source>
</evidence>
<dbReference type="GO" id="GO:0034975">
    <property type="term" value="P:protein folding in endoplasmic reticulum"/>
    <property type="evidence" value="ECO:0007669"/>
    <property type="project" value="TreeGrafter"/>
</dbReference>
<comment type="similarity">
    <text evidence="2">Belongs to the membrane magnesium transporter (TC 1.A.67) family.</text>
</comment>
<dbReference type="PANTHER" id="PTHR28144">
    <property type="entry name" value="ER MEMBRANE PROTEIN COMPLEX SUBUNIT 5"/>
    <property type="match status" value="1"/>
</dbReference>
<keyword evidence="8" id="KW-1185">Reference proteome</keyword>
<protein>
    <submittedName>
        <fullName evidence="7">BA75_00576T0</fullName>
    </submittedName>
</protein>
<keyword evidence="5 6" id="KW-0472">Membrane</keyword>
<dbReference type="InterPro" id="IPR018937">
    <property type="entry name" value="MMgT"/>
</dbReference>
<dbReference type="Pfam" id="PF10270">
    <property type="entry name" value="MMgT"/>
    <property type="match status" value="1"/>
</dbReference>
<evidence type="ECO:0000313" key="7">
    <source>
        <dbReference type="EMBL" id="ANZ73825.1"/>
    </source>
</evidence>
<dbReference type="OrthoDB" id="44756at2759"/>
<gene>
    <name evidence="7" type="primary">KRE27</name>
    <name evidence="7" type="ORF">ATY40_BA7500576</name>
</gene>